<dbReference type="OrthoDB" id="9801651at2"/>
<organism evidence="9 10">
    <name type="scientific">Salinihabitans flavidus</name>
    <dbReference type="NCBI Taxonomy" id="569882"/>
    <lineage>
        <taxon>Bacteria</taxon>
        <taxon>Pseudomonadati</taxon>
        <taxon>Pseudomonadota</taxon>
        <taxon>Alphaproteobacteria</taxon>
        <taxon>Rhodobacterales</taxon>
        <taxon>Roseobacteraceae</taxon>
        <taxon>Salinihabitans</taxon>
    </lineage>
</organism>
<dbReference type="CDD" id="cd00130">
    <property type="entry name" value="PAS"/>
    <property type="match status" value="1"/>
</dbReference>
<evidence type="ECO:0000256" key="4">
    <source>
        <dbReference type="PROSITE-ProRule" id="PRU00169"/>
    </source>
</evidence>
<dbReference type="PROSITE" id="PS50109">
    <property type="entry name" value="HIS_KIN"/>
    <property type="match status" value="1"/>
</dbReference>
<dbReference type="SUPFAM" id="SSF55785">
    <property type="entry name" value="PYP-like sensor domain (PAS domain)"/>
    <property type="match status" value="1"/>
</dbReference>
<dbReference type="GO" id="GO:0005524">
    <property type="term" value="F:ATP binding"/>
    <property type="evidence" value="ECO:0007669"/>
    <property type="project" value="UniProtKB-KW"/>
</dbReference>
<dbReference type="AlphaFoldDB" id="A0A1H8MPM2"/>
<dbReference type="Gene3D" id="3.30.450.20">
    <property type="entry name" value="PAS domain"/>
    <property type="match status" value="1"/>
</dbReference>
<keyword evidence="10" id="KW-1185">Reference proteome</keyword>
<dbReference type="Gene3D" id="3.30.565.10">
    <property type="entry name" value="Histidine kinase-like ATPase, C-terminal domain"/>
    <property type="match status" value="1"/>
</dbReference>
<dbReference type="InterPro" id="IPR036890">
    <property type="entry name" value="HATPase_C_sf"/>
</dbReference>
<dbReference type="Pfam" id="PF00512">
    <property type="entry name" value="HisKA"/>
    <property type="match status" value="1"/>
</dbReference>
<evidence type="ECO:0000259" key="6">
    <source>
        <dbReference type="PROSITE" id="PS50109"/>
    </source>
</evidence>
<dbReference type="PANTHER" id="PTHR45339:SF5">
    <property type="entry name" value="HISTIDINE KINASE"/>
    <property type="match status" value="1"/>
</dbReference>
<sequence length="848" mass="91443">MRRGHKLRQIAAAGVIVVLLVAIASLAWDMAARVHSLKTAESDNRYWSLAQAEVEFMRFGQTLLTGAGPDDAALLDDLRRRYDIFYSRIATLRESSAYAAMRQQPQFRASLDRVEQFLADTVPLIDRPDAGLRAALPDLAAEAGALAPVVRDLALQGTTHSAARADESRLRILRLMTMLAVLITGLVALLLAFLAALLRLYRKAQRASAANRRARSRLEAMVLSSLDAILVVDRKGRIIDYDGAAEALFGYTRAEVLNRDVSILAPPSDDPASASGGADRRIGGAAFSADTHGRLSLTARHRSGRDFPVEISVCAATGADGPIHVAYVRDISERKATEAALRKARDDARSEERAKANLLAVMSHEIRTPLNGILGTIGLLRDTGLTPEQERLTDAMQISGDLLAHHVSDVLDLSRLDAEESPGTRTTFELRPLLVRLIDSQQATAQAAGNRLTLSACPDGTVGWVQGDPWRLQKALLNLIGNAIKFTRNGEITLAAQIVGPGGHLRFSVADTGIGIPPDSLECIFEDFVTLDTAYDRESTGTGLGLGITRRLVQSMGGRIAAESHPGEGSRFWMDLPLPAVPPPGAAPAAGPEATGAPAGFDILVVEDNEINRLVVHRMLRKAGHRVTEATDGARGVALAGAQRYDLIFMDISMPGLDGLEATRALRAQGACRDVPVVALTAHALPGDRARIREAGIDEILVKPFDTAQLRGIVRRLTGASDGPAADTVRPDPQDQVLDTGVFGDMLDTLGPDHTLRHLRRFTQEFEGYLSGLGAGNAPCRDETHRLAGSAAVLGLRGLHRQLEHTESMTRQNRLADPRTLAESLSRHWRQANAALRAQWPHEADPAL</sequence>
<dbReference type="CDD" id="cd00082">
    <property type="entry name" value="HisKA"/>
    <property type="match status" value="1"/>
</dbReference>
<dbReference type="Proteomes" id="UP000198893">
    <property type="component" value="Unassembled WGS sequence"/>
</dbReference>
<dbReference type="Gene3D" id="1.10.287.130">
    <property type="match status" value="1"/>
</dbReference>
<feature type="domain" description="Response regulatory" evidence="7">
    <location>
        <begin position="602"/>
        <end position="718"/>
    </location>
</feature>
<name>A0A1H8MPM2_9RHOB</name>
<dbReference type="InterPro" id="IPR005467">
    <property type="entry name" value="His_kinase_dom"/>
</dbReference>
<dbReference type="GO" id="GO:0000155">
    <property type="term" value="F:phosphorelay sensor kinase activity"/>
    <property type="evidence" value="ECO:0007669"/>
    <property type="project" value="InterPro"/>
</dbReference>
<comment type="catalytic activity">
    <reaction evidence="1">
        <text>ATP + protein L-histidine = ADP + protein N-phospho-L-histidine.</text>
        <dbReference type="EC" id="2.7.13.3"/>
    </reaction>
</comment>
<keyword evidence="5" id="KW-0812">Transmembrane</keyword>
<evidence type="ECO:0000256" key="1">
    <source>
        <dbReference type="ARBA" id="ARBA00000085"/>
    </source>
</evidence>
<dbReference type="SUPFAM" id="SSF47226">
    <property type="entry name" value="Histidine-containing phosphotransfer domain, HPT domain"/>
    <property type="match status" value="1"/>
</dbReference>
<dbReference type="Gene3D" id="3.40.50.2300">
    <property type="match status" value="1"/>
</dbReference>
<dbReference type="EC" id="2.7.13.3" evidence="2"/>
<reference evidence="9 10" key="1">
    <citation type="submission" date="2016-10" db="EMBL/GenBank/DDBJ databases">
        <authorList>
            <person name="de Groot N.N."/>
        </authorList>
    </citation>
    <scope>NUCLEOTIDE SEQUENCE [LARGE SCALE GENOMIC DNA]</scope>
    <source>
        <strain evidence="9 10">DSM 27842</strain>
    </source>
</reference>
<proteinExistence type="predicted"/>
<dbReference type="SMART" id="SM00448">
    <property type="entry name" value="REC"/>
    <property type="match status" value="1"/>
</dbReference>
<dbReference type="Pfam" id="PF00072">
    <property type="entry name" value="Response_reg"/>
    <property type="match status" value="1"/>
</dbReference>
<dbReference type="InterPro" id="IPR036097">
    <property type="entry name" value="HisK_dim/P_sf"/>
</dbReference>
<dbReference type="PROSITE" id="PS50112">
    <property type="entry name" value="PAS"/>
    <property type="match status" value="1"/>
</dbReference>
<evidence type="ECO:0000256" key="2">
    <source>
        <dbReference type="ARBA" id="ARBA00012438"/>
    </source>
</evidence>
<evidence type="ECO:0000256" key="5">
    <source>
        <dbReference type="SAM" id="Phobius"/>
    </source>
</evidence>
<evidence type="ECO:0000256" key="3">
    <source>
        <dbReference type="ARBA" id="ARBA00022553"/>
    </source>
</evidence>
<evidence type="ECO:0000259" key="7">
    <source>
        <dbReference type="PROSITE" id="PS50110"/>
    </source>
</evidence>
<dbReference type="InterPro" id="IPR011006">
    <property type="entry name" value="CheY-like_superfamily"/>
</dbReference>
<accession>A0A1H8MPM2</accession>
<dbReference type="Pfam" id="PF13426">
    <property type="entry name" value="PAS_9"/>
    <property type="match status" value="1"/>
</dbReference>
<keyword evidence="3 4" id="KW-0597">Phosphoprotein</keyword>
<dbReference type="SMART" id="SM00388">
    <property type="entry name" value="HisKA"/>
    <property type="match status" value="1"/>
</dbReference>
<feature type="domain" description="PAS" evidence="8">
    <location>
        <begin position="214"/>
        <end position="266"/>
    </location>
</feature>
<protein>
    <recommendedName>
        <fullName evidence="2">histidine kinase</fullName>
        <ecNumber evidence="2">2.7.13.3</ecNumber>
    </recommendedName>
</protein>
<gene>
    <name evidence="9" type="ORF">SAMN04490248_102185</name>
</gene>
<evidence type="ECO:0000259" key="8">
    <source>
        <dbReference type="PROSITE" id="PS50112"/>
    </source>
</evidence>
<dbReference type="CDD" id="cd16922">
    <property type="entry name" value="HATPase_EvgS-ArcB-TorS-like"/>
    <property type="match status" value="1"/>
</dbReference>
<dbReference type="SUPFAM" id="SSF47384">
    <property type="entry name" value="Homodimeric domain of signal transducing histidine kinase"/>
    <property type="match status" value="1"/>
</dbReference>
<dbReference type="RefSeq" id="WP_093115171.1">
    <property type="nucleotide sequence ID" value="NZ_FODS01000002.1"/>
</dbReference>
<dbReference type="PANTHER" id="PTHR45339">
    <property type="entry name" value="HYBRID SIGNAL TRANSDUCTION HISTIDINE KINASE J"/>
    <property type="match status" value="1"/>
</dbReference>
<dbReference type="InterPro" id="IPR000014">
    <property type="entry name" value="PAS"/>
</dbReference>
<dbReference type="InterPro" id="IPR001789">
    <property type="entry name" value="Sig_transdc_resp-reg_receiver"/>
</dbReference>
<keyword evidence="5" id="KW-0472">Membrane</keyword>
<dbReference type="PRINTS" id="PR00344">
    <property type="entry name" value="BCTRLSENSOR"/>
</dbReference>
<dbReference type="InterPro" id="IPR003594">
    <property type="entry name" value="HATPase_dom"/>
</dbReference>
<dbReference type="STRING" id="569882.SAMN04490248_102185"/>
<feature type="modified residue" description="4-aspartylphosphate" evidence="4">
    <location>
        <position position="651"/>
    </location>
</feature>
<dbReference type="InterPro" id="IPR035965">
    <property type="entry name" value="PAS-like_dom_sf"/>
</dbReference>
<dbReference type="InterPro" id="IPR036641">
    <property type="entry name" value="HPT_dom_sf"/>
</dbReference>
<dbReference type="GO" id="GO:0005886">
    <property type="term" value="C:plasma membrane"/>
    <property type="evidence" value="ECO:0007669"/>
    <property type="project" value="UniProtKB-SubCell"/>
</dbReference>
<evidence type="ECO:0000313" key="9">
    <source>
        <dbReference type="EMBL" id="SEO19106.1"/>
    </source>
</evidence>
<evidence type="ECO:0000313" key="10">
    <source>
        <dbReference type="Proteomes" id="UP000198893"/>
    </source>
</evidence>
<dbReference type="InterPro" id="IPR004358">
    <property type="entry name" value="Sig_transdc_His_kin-like_C"/>
</dbReference>
<feature type="domain" description="Histidine kinase" evidence="6">
    <location>
        <begin position="361"/>
        <end position="580"/>
    </location>
</feature>
<dbReference type="PROSITE" id="PS50110">
    <property type="entry name" value="RESPONSE_REGULATORY"/>
    <property type="match status" value="1"/>
</dbReference>
<dbReference type="EMBL" id="FODS01000002">
    <property type="protein sequence ID" value="SEO19106.1"/>
    <property type="molecule type" value="Genomic_DNA"/>
</dbReference>
<dbReference type="Gene3D" id="1.20.120.160">
    <property type="entry name" value="HPT domain"/>
    <property type="match status" value="1"/>
</dbReference>
<dbReference type="CDD" id="cd17546">
    <property type="entry name" value="REC_hyHK_CKI1_RcsC-like"/>
    <property type="match status" value="1"/>
</dbReference>
<feature type="transmembrane region" description="Helical" evidence="5">
    <location>
        <begin position="175"/>
        <end position="198"/>
    </location>
</feature>
<dbReference type="Pfam" id="PF02518">
    <property type="entry name" value="HATPase_c"/>
    <property type="match status" value="1"/>
</dbReference>
<dbReference type="InterPro" id="IPR003661">
    <property type="entry name" value="HisK_dim/P_dom"/>
</dbReference>
<dbReference type="SMART" id="SM00091">
    <property type="entry name" value="PAS"/>
    <property type="match status" value="1"/>
</dbReference>
<keyword evidence="5" id="KW-1133">Transmembrane helix</keyword>
<dbReference type="SMART" id="SM00387">
    <property type="entry name" value="HATPase_c"/>
    <property type="match status" value="1"/>
</dbReference>
<dbReference type="NCBIfam" id="TIGR00229">
    <property type="entry name" value="sensory_box"/>
    <property type="match status" value="1"/>
</dbReference>
<dbReference type="SUPFAM" id="SSF52172">
    <property type="entry name" value="CheY-like"/>
    <property type="match status" value="1"/>
</dbReference>
<dbReference type="SUPFAM" id="SSF55874">
    <property type="entry name" value="ATPase domain of HSP90 chaperone/DNA topoisomerase II/histidine kinase"/>
    <property type="match status" value="1"/>
</dbReference>